<keyword evidence="3 6" id="KW-0489">Methyltransferase</keyword>
<evidence type="ECO:0000313" key="7">
    <source>
        <dbReference type="Proteomes" id="UP000610960"/>
    </source>
</evidence>
<dbReference type="EMBL" id="BMNL01000001">
    <property type="protein sequence ID" value="GGP19288.1"/>
    <property type="molecule type" value="Genomic_DNA"/>
</dbReference>
<evidence type="ECO:0000256" key="3">
    <source>
        <dbReference type="ARBA" id="ARBA00022603"/>
    </source>
</evidence>
<dbReference type="InterPro" id="IPR046977">
    <property type="entry name" value="RsmC/RlmG"/>
</dbReference>
<dbReference type="SUPFAM" id="SSF53335">
    <property type="entry name" value="S-adenosyl-L-methionine-dependent methyltransferases"/>
    <property type="match status" value="1"/>
</dbReference>
<evidence type="ECO:0000256" key="4">
    <source>
        <dbReference type="ARBA" id="ARBA00022679"/>
    </source>
</evidence>
<comment type="caution">
    <text evidence="6">The sequence shown here is derived from an EMBL/GenBank/DDBJ whole genome shotgun (WGS) entry which is preliminary data.</text>
</comment>
<keyword evidence="2" id="KW-0698">rRNA processing</keyword>
<organism evidence="6 7">
    <name type="scientific">Thermocladium modestius</name>
    <dbReference type="NCBI Taxonomy" id="62609"/>
    <lineage>
        <taxon>Archaea</taxon>
        <taxon>Thermoproteota</taxon>
        <taxon>Thermoprotei</taxon>
        <taxon>Thermoproteales</taxon>
        <taxon>Thermoproteaceae</taxon>
        <taxon>Thermocladium</taxon>
    </lineage>
</organism>
<dbReference type="Pfam" id="PF05175">
    <property type="entry name" value="MTS"/>
    <property type="match status" value="1"/>
</dbReference>
<dbReference type="InterPro" id="IPR007848">
    <property type="entry name" value="Small_mtfrase_dom"/>
</dbReference>
<dbReference type="AlphaFoldDB" id="A0A830GTT5"/>
<keyword evidence="4 6" id="KW-0808">Transferase</keyword>
<evidence type="ECO:0000259" key="5">
    <source>
        <dbReference type="Pfam" id="PF05175"/>
    </source>
</evidence>
<accession>A0A830GTT5</accession>
<dbReference type="CDD" id="cd02440">
    <property type="entry name" value="AdoMet_MTases"/>
    <property type="match status" value="1"/>
</dbReference>
<dbReference type="Gene3D" id="3.40.50.150">
    <property type="entry name" value="Vaccinia Virus protein VP39"/>
    <property type="match status" value="1"/>
</dbReference>
<dbReference type="PANTHER" id="PTHR47816">
    <property type="entry name" value="RIBOSOMAL RNA SMALL SUBUNIT METHYLTRANSFERASE C"/>
    <property type="match status" value="1"/>
</dbReference>
<evidence type="ECO:0000256" key="1">
    <source>
        <dbReference type="ARBA" id="ARBA00022490"/>
    </source>
</evidence>
<dbReference type="GO" id="GO:0008757">
    <property type="term" value="F:S-adenosylmethionine-dependent methyltransferase activity"/>
    <property type="evidence" value="ECO:0007669"/>
    <property type="project" value="InterPro"/>
</dbReference>
<dbReference type="InterPro" id="IPR029063">
    <property type="entry name" value="SAM-dependent_MTases_sf"/>
</dbReference>
<name>A0A830GTT5_9CREN</name>
<sequence>MVYYSVDPNYGSLRINRIRAAVRGVSLELITAPGVFSPSGLDRGSLALAESMEVPSQGKVLDLGCGYGFLGVLAALLSPKSTVTMIDSNKLAVKLASINAKLNGATNAVARQGDVLQGMDESFDLIVTNPPYSAGSRVVERFIVESAVHLSNAGSLQLVVPSKMKRGIQRLLEDAYGSVEEIGGTGSYKVYKAMHPKTLH</sequence>
<feature type="domain" description="Methyltransferase small" evidence="5">
    <location>
        <begin position="27"/>
        <end position="192"/>
    </location>
</feature>
<evidence type="ECO:0000313" key="6">
    <source>
        <dbReference type="EMBL" id="GGP19288.1"/>
    </source>
</evidence>
<keyword evidence="1" id="KW-0963">Cytoplasm</keyword>
<dbReference type="PRINTS" id="PR00507">
    <property type="entry name" value="N12N6MTFRASE"/>
</dbReference>
<dbReference type="InterPro" id="IPR002052">
    <property type="entry name" value="DNA_methylase_N6_adenine_CS"/>
</dbReference>
<reference evidence="6" key="1">
    <citation type="journal article" date="2014" name="Int. J. Syst. Evol. Microbiol.">
        <title>Complete genome sequence of Corynebacterium casei LMG S-19264T (=DSM 44701T), isolated from a smear-ripened cheese.</title>
        <authorList>
            <consortium name="US DOE Joint Genome Institute (JGI-PGF)"/>
            <person name="Walter F."/>
            <person name="Albersmeier A."/>
            <person name="Kalinowski J."/>
            <person name="Ruckert C."/>
        </authorList>
    </citation>
    <scope>NUCLEOTIDE SEQUENCE</scope>
    <source>
        <strain evidence="6">JCM 10088</strain>
    </source>
</reference>
<reference evidence="6" key="2">
    <citation type="submission" date="2020-09" db="EMBL/GenBank/DDBJ databases">
        <authorList>
            <person name="Sun Q."/>
            <person name="Ohkuma M."/>
        </authorList>
    </citation>
    <scope>NUCLEOTIDE SEQUENCE</scope>
    <source>
        <strain evidence="6">JCM 10088</strain>
    </source>
</reference>
<dbReference type="GO" id="GO:0006364">
    <property type="term" value="P:rRNA processing"/>
    <property type="evidence" value="ECO:0007669"/>
    <property type="project" value="UniProtKB-KW"/>
</dbReference>
<gene>
    <name evidence="6" type="ORF">GCM10007981_02370</name>
</gene>
<dbReference type="GO" id="GO:0003676">
    <property type="term" value="F:nucleic acid binding"/>
    <property type="evidence" value="ECO:0007669"/>
    <property type="project" value="InterPro"/>
</dbReference>
<evidence type="ECO:0000256" key="2">
    <source>
        <dbReference type="ARBA" id="ARBA00022552"/>
    </source>
</evidence>
<protein>
    <submittedName>
        <fullName evidence="6">16S rRNA methyltransferase</fullName>
    </submittedName>
</protein>
<dbReference type="Proteomes" id="UP000610960">
    <property type="component" value="Unassembled WGS sequence"/>
</dbReference>
<dbReference type="PANTHER" id="PTHR47816:SF4">
    <property type="entry name" value="RIBOSOMAL RNA SMALL SUBUNIT METHYLTRANSFERASE C"/>
    <property type="match status" value="1"/>
</dbReference>
<proteinExistence type="predicted"/>
<dbReference type="PROSITE" id="PS00092">
    <property type="entry name" value="N6_MTASE"/>
    <property type="match status" value="1"/>
</dbReference>
<dbReference type="GO" id="GO:0032259">
    <property type="term" value="P:methylation"/>
    <property type="evidence" value="ECO:0007669"/>
    <property type="project" value="UniProtKB-KW"/>
</dbReference>
<keyword evidence="7" id="KW-1185">Reference proteome</keyword>